<accession>A0A6A5G6V1</accession>
<protein>
    <recommendedName>
        <fullName evidence="4">MARVEL domain-containing protein</fullName>
    </recommendedName>
</protein>
<dbReference type="KEGG" id="crq:GCK72_016934"/>
<organism evidence="2 3">
    <name type="scientific">Caenorhabditis remanei</name>
    <name type="common">Caenorhabditis vulgaris</name>
    <dbReference type="NCBI Taxonomy" id="31234"/>
    <lineage>
        <taxon>Eukaryota</taxon>
        <taxon>Metazoa</taxon>
        <taxon>Ecdysozoa</taxon>
        <taxon>Nematoda</taxon>
        <taxon>Chromadorea</taxon>
        <taxon>Rhabditida</taxon>
        <taxon>Rhabditina</taxon>
        <taxon>Rhabditomorpha</taxon>
        <taxon>Rhabditoidea</taxon>
        <taxon>Rhabditidae</taxon>
        <taxon>Peloderinae</taxon>
        <taxon>Caenorhabditis</taxon>
    </lineage>
</organism>
<proteinExistence type="predicted"/>
<feature type="transmembrane region" description="Helical" evidence="1">
    <location>
        <begin position="16"/>
        <end position="34"/>
    </location>
</feature>
<reference evidence="2 3" key="1">
    <citation type="submission" date="2019-12" db="EMBL/GenBank/DDBJ databases">
        <title>Chromosome-level assembly of the Caenorhabditis remanei genome.</title>
        <authorList>
            <person name="Teterina A.A."/>
            <person name="Willis J.H."/>
            <person name="Phillips P.C."/>
        </authorList>
    </citation>
    <scope>NUCLEOTIDE SEQUENCE [LARGE SCALE GENOMIC DNA]</scope>
    <source>
        <strain evidence="2 3">PX506</strain>
        <tissue evidence="2">Whole organism</tissue>
    </source>
</reference>
<dbReference type="GO" id="GO:0042048">
    <property type="term" value="P:olfactory behavior"/>
    <property type="evidence" value="ECO:0007669"/>
    <property type="project" value="TreeGrafter"/>
</dbReference>
<dbReference type="Pfam" id="PF10326">
    <property type="entry name" value="7TM_GPCR_Str"/>
    <property type="match status" value="1"/>
</dbReference>
<dbReference type="PANTHER" id="PTHR22943:SF47">
    <property type="entry name" value="SEVEN TM RECEPTOR"/>
    <property type="match status" value="1"/>
</dbReference>
<dbReference type="PANTHER" id="PTHR22943">
    <property type="entry name" value="7-TRANSMEMBRANE DOMAIN RECEPTOR C.ELEGANS"/>
    <property type="match status" value="1"/>
</dbReference>
<dbReference type="InterPro" id="IPR019428">
    <property type="entry name" value="7TM_GPCR_serpentine_rcpt_Str"/>
</dbReference>
<dbReference type="RefSeq" id="XP_003104443.2">
    <property type="nucleotide sequence ID" value="XM_003104395.2"/>
</dbReference>
<dbReference type="Proteomes" id="UP000483820">
    <property type="component" value="Chromosome V"/>
</dbReference>
<evidence type="ECO:0000256" key="1">
    <source>
        <dbReference type="SAM" id="Phobius"/>
    </source>
</evidence>
<keyword evidence="1" id="KW-0812">Transmembrane</keyword>
<feature type="transmembrane region" description="Helical" evidence="1">
    <location>
        <begin position="87"/>
        <end position="112"/>
    </location>
</feature>
<dbReference type="CTD" id="9808579"/>
<dbReference type="AlphaFoldDB" id="A0A6A5G6V1"/>
<feature type="transmembrane region" description="Helical" evidence="1">
    <location>
        <begin position="46"/>
        <end position="67"/>
    </location>
</feature>
<dbReference type="SUPFAM" id="SSF81321">
    <property type="entry name" value="Family A G protein-coupled receptor-like"/>
    <property type="match status" value="1"/>
</dbReference>
<evidence type="ECO:0000313" key="3">
    <source>
        <dbReference type="Proteomes" id="UP000483820"/>
    </source>
</evidence>
<gene>
    <name evidence="2" type="ORF">GCK72_016934</name>
</gene>
<evidence type="ECO:0000313" key="2">
    <source>
        <dbReference type="EMBL" id="KAF1750385.1"/>
    </source>
</evidence>
<evidence type="ECO:0008006" key="4">
    <source>
        <dbReference type="Google" id="ProtNLM"/>
    </source>
</evidence>
<keyword evidence="1" id="KW-0472">Membrane</keyword>
<sequence>MLTEEWYQVEGETQDVCGIISIVTNLFLMYLILCKSPNALGSYKWLMMYTTLFELTYALVNLFAGSSVRTFGSAFIVFQKCNYPHDITYFLTITYCSCFGFSLAIVACHFVYRYGAIDM</sequence>
<keyword evidence="1" id="KW-1133">Transmembrane helix</keyword>
<name>A0A6A5G6V1_CAERE</name>
<dbReference type="GeneID" id="9808579"/>
<dbReference type="GO" id="GO:0038022">
    <property type="term" value="F:G protein-coupled olfactory receptor activity"/>
    <property type="evidence" value="ECO:0007669"/>
    <property type="project" value="TreeGrafter"/>
</dbReference>
<comment type="caution">
    <text evidence="2">The sequence shown here is derived from an EMBL/GenBank/DDBJ whole genome shotgun (WGS) entry which is preliminary data.</text>
</comment>
<dbReference type="GO" id="GO:0005886">
    <property type="term" value="C:plasma membrane"/>
    <property type="evidence" value="ECO:0007669"/>
    <property type="project" value="TreeGrafter"/>
</dbReference>
<dbReference type="EMBL" id="WUAV01000005">
    <property type="protein sequence ID" value="KAF1750385.1"/>
    <property type="molecule type" value="Genomic_DNA"/>
</dbReference>